<dbReference type="AlphaFoldDB" id="A0A250X5W4"/>
<feature type="binding site" evidence="1">
    <location>
        <position position="169"/>
    </location>
    <ligand>
        <name>ATP</name>
        <dbReference type="ChEBI" id="CHEBI:30616"/>
    </ligand>
</feature>
<evidence type="ECO:0000313" key="4">
    <source>
        <dbReference type="Proteomes" id="UP000232323"/>
    </source>
</evidence>
<dbReference type="GO" id="GO:0005524">
    <property type="term" value="F:ATP binding"/>
    <property type="evidence" value="ECO:0007669"/>
    <property type="project" value="UniProtKB-UniRule"/>
</dbReference>
<proteinExistence type="predicted"/>
<dbReference type="EMBL" id="BEGY01000033">
    <property type="protein sequence ID" value="GAX78471.1"/>
    <property type="molecule type" value="Genomic_DNA"/>
</dbReference>
<dbReference type="PANTHER" id="PTHR40780:SF2">
    <property type="entry name" value="DUF3669 DOMAIN-CONTAINING PROTEIN"/>
    <property type="match status" value="1"/>
</dbReference>
<sequence length="409" mass="45187">MACISIACSAPVLHYTACTAVSQTYQVCTMFDTVPIRAQFRADSPLQLGDHPNPVIVRQLARAIAGWGELQQQDLNLLQGLNLGMPVALLVERLRTACTSLPDGHPCLARLNNVLIPLLLVERTMDLSVVSSFKRLGAGSFATVFVSEGRGAVVVKQVKNPSDTALILKEHGDLEQLYQAYSSAGKATFFSLPRPYGYYGDYWSFAQRADIPRTLDLGLPPHAMYVMQRIWPVPNSITERIRNMFFPDQVKEQPFAPFLARLYLGKASARADSQFFCSENYPLDASRLERLGLPTKDIAAGMGQMLALINFQAGKDARDIEFVLCGDPDNPLSSDPTFSCIDFNQMRPHNNDAEAIVSSISANDPYFPRPSSQHWVDFADAYEVGAVAVDPMAADIARSVLAHLRELWK</sequence>
<dbReference type="InterPro" id="IPR022137">
    <property type="entry name" value="Znf_prot_DUF3669"/>
</dbReference>
<keyword evidence="4" id="KW-1185">Reference proteome</keyword>
<dbReference type="Pfam" id="PF12417">
    <property type="entry name" value="DUF3669"/>
    <property type="match status" value="1"/>
</dbReference>
<protein>
    <recommendedName>
        <fullName evidence="2">DUF3669 domain-containing protein</fullName>
    </recommendedName>
</protein>
<keyword evidence="1" id="KW-0067">ATP-binding</keyword>
<name>A0A250X5W4_9CHLO</name>
<evidence type="ECO:0000259" key="2">
    <source>
        <dbReference type="Pfam" id="PF12417"/>
    </source>
</evidence>
<dbReference type="PROSITE" id="PS00107">
    <property type="entry name" value="PROTEIN_KINASE_ATP"/>
    <property type="match status" value="1"/>
</dbReference>
<dbReference type="OrthoDB" id="2993351at2759"/>
<dbReference type="PANTHER" id="PTHR40780">
    <property type="entry name" value="DUF3669 DOMAIN-CONTAINING PROTEIN"/>
    <property type="match status" value="1"/>
</dbReference>
<feature type="domain" description="DUF3669" evidence="2">
    <location>
        <begin position="341"/>
        <end position="381"/>
    </location>
</feature>
<evidence type="ECO:0000256" key="1">
    <source>
        <dbReference type="PROSITE-ProRule" id="PRU10141"/>
    </source>
</evidence>
<dbReference type="STRING" id="1157962.A0A250X5W4"/>
<comment type="caution">
    <text evidence="3">The sequence shown here is derived from an EMBL/GenBank/DDBJ whole genome shotgun (WGS) entry which is preliminary data.</text>
</comment>
<dbReference type="Proteomes" id="UP000232323">
    <property type="component" value="Unassembled WGS sequence"/>
</dbReference>
<gene>
    <name evidence="3" type="ORF">CEUSTIGMA_g5910.t1</name>
</gene>
<dbReference type="InterPro" id="IPR017441">
    <property type="entry name" value="Protein_kinase_ATP_BS"/>
</dbReference>
<organism evidence="3 4">
    <name type="scientific">Chlamydomonas eustigma</name>
    <dbReference type="NCBI Taxonomy" id="1157962"/>
    <lineage>
        <taxon>Eukaryota</taxon>
        <taxon>Viridiplantae</taxon>
        <taxon>Chlorophyta</taxon>
        <taxon>core chlorophytes</taxon>
        <taxon>Chlorophyceae</taxon>
        <taxon>CS clade</taxon>
        <taxon>Chlamydomonadales</taxon>
        <taxon>Chlamydomonadaceae</taxon>
        <taxon>Chlamydomonas</taxon>
    </lineage>
</organism>
<keyword evidence="1" id="KW-0547">Nucleotide-binding</keyword>
<reference evidence="3 4" key="1">
    <citation type="submission" date="2017-08" db="EMBL/GenBank/DDBJ databases">
        <title>Acidophilic green algal genome provides insights into adaptation to an acidic environment.</title>
        <authorList>
            <person name="Hirooka S."/>
            <person name="Hirose Y."/>
            <person name="Kanesaki Y."/>
            <person name="Higuchi S."/>
            <person name="Fujiwara T."/>
            <person name="Onuma R."/>
            <person name="Era A."/>
            <person name="Ohbayashi R."/>
            <person name="Uzuka A."/>
            <person name="Nozaki H."/>
            <person name="Yoshikawa H."/>
            <person name="Miyagishima S.Y."/>
        </authorList>
    </citation>
    <scope>NUCLEOTIDE SEQUENCE [LARGE SCALE GENOMIC DNA]</scope>
    <source>
        <strain evidence="3 4">NIES-2499</strain>
    </source>
</reference>
<accession>A0A250X5W4</accession>
<evidence type="ECO:0000313" key="3">
    <source>
        <dbReference type="EMBL" id="GAX78471.1"/>
    </source>
</evidence>